<feature type="transmembrane region" description="Helical" evidence="1">
    <location>
        <begin position="64"/>
        <end position="84"/>
    </location>
</feature>
<keyword evidence="1" id="KW-0812">Transmembrane</keyword>
<dbReference type="Pfam" id="PF20182">
    <property type="entry name" value="DUF6545"/>
    <property type="match status" value="1"/>
</dbReference>
<feature type="transmembrane region" description="Helical" evidence="1">
    <location>
        <begin position="129"/>
        <end position="146"/>
    </location>
</feature>
<dbReference type="RefSeq" id="WP_396946772.1">
    <property type="nucleotide sequence ID" value="NZ_JBIRXV010000006.1"/>
</dbReference>
<organism evidence="3 4">
    <name type="scientific">Nocardia beijingensis</name>
    <dbReference type="NCBI Taxonomy" id="95162"/>
    <lineage>
        <taxon>Bacteria</taxon>
        <taxon>Bacillati</taxon>
        <taxon>Actinomycetota</taxon>
        <taxon>Actinomycetes</taxon>
        <taxon>Mycobacteriales</taxon>
        <taxon>Nocardiaceae</taxon>
        <taxon>Nocardia</taxon>
    </lineage>
</organism>
<comment type="caution">
    <text evidence="3">The sequence shown here is derived from an EMBL/GenBank/DDBJ whole genome shotgun (WGS) entry which is preliminary data.</text>
</comment>
<dbReference type="InterPro" id="IPR046675">
    <property type="entry name" value="DUF6545"/>
</dbReference>
<protein>
    <submittedName>
        <fullName evidence="3">MAB_1171c family putative transporter</fullName>
    </submittedName>
</protein>
<dbReference type="NCBIfam" id="NF042915">
    <property type="entry name" value="MAB_1171c_fam"/>
    <property type="match status" value="1"/>
</dbReference>
<feature type="transmembrane region" description="Helical" evidence="1">
    <location>
        <begin position="6"/>
        <end position="27"/>
    </location>
</feature>
<dbReference type="EMBL" id="JBIRXV010000006">
    <property type="protein sequence ID" value="MFI2323994.1"/>
    <property type="molecule type" value="Genomic_DNA"/>
</dbReference>
<feature type="transmembrane region" description="Helical" evidence="1">
    <location>
        <begin position="166"/>
        <end position="190"/>
    </location>
</feature>
<proteinExistence type="predicted"/>
<reference evidence="3 4" key="1">
    <citation type="submission" date="2024-10" db="EMBL/GenBank/DDBJ databases">
        <title>The Natural Products Discovery Center: Release of the First 8490 Sequenced Strains for Exploring Actinobacteria Biosynthetic Diversity.</title>
        <authorList>
            <person name="Kalkreuter E."/>
            <person name="Kautsar S.A."/>
            <person name="Yang D."/>
            <person name="Bader C.D."/>
            <person name="Teijaro C.N."/>
            <person name="Fluegel L."/>
            <person name="Davis C.M."/>
            <person name="Simpson J.R."/>
            <person name="Lauterbach L."/>
            <person name="Steele A.D."/>
            <person name="Gui C."/>
            <person name="Meng S."/>
            <person name="Li G."/>
            <person name="Viehrig K."/>
            <person name="Ye F."/>
            <person name="Su P."/>
            <person name="Kiefer A.F."/>
            <person name="Nichols A."/>
            <person name="Cepeda A.J."/>
            <person name="Yan W."/>
            <person name="Fan B."/>
            <person name="Jiang Y."/>
            <person name="Adhikari A."/>
            <person name="Zheng C.-J."/>
            <person name="Schuster L."/>
            <person name="Cowan T.M."/>
            <person name="Smanski M.J."/>
            <person name="Chevrette M.G."/>
            <person name="De Carvalho L.P.S."/>
            <person name="Shen B."/>
        </authorList>
    </citation>
    <scope>NUCLEOTIDE SEQUENCE [LARGE SCALE GENOMIC DNA]</scope>
    <source>
        <strain evidence="3 4">NPDC019626</strain>
    </source>
</reference>
<feature type="transmembrane region" description="Helical" evidence="1">
    <location>
        <begin position="39"/>
        <end position="58"/>
    </location>
</feature>
<dbReference type="InterPro" id="IPR050039">
    <property type="entry name" value="MAB_1171c-like"/>
</dbReference>
<evidence type="ECO:0000313" key="4">
    <source>
        <dbReference type="Proteomes" id="UP001611450"/>
    </source>
</evidence>
<gene>
    <name evidence="3" type="ORF">ACH47G_26240</name>
</gene>
<name>A0ABW7WPP8_9NOCA</name>
<feature type="domain" description="DUF6545" evidence="2">
    <location>
        <begin position="233"/>
        <end position="351"/>
    </location>
</feature>
<accession>A0ABW7WPP8</accession>
<sequence length="380" mass="41439">MNSAPAEVIAPILAVTILITAARWALLRDTMVDRLLNRALTWNIIGVLANFAAAALGLDNLGPRLFLAFGLFALANFYGLARLFEGGRRQDMIPRLRAYYLVAAACSGTLLFTTSPIGRALSIDQLIDWQTVIWTGSDVFIAISMVRLLRACVGELRTDCTSRERLMYVTVLLTAVFSFVSTLVALARIASGVPPAEPGRAGVLGAFVGMLLFALLVAIPLVGELLARTGFDRAGRNCRRLLPLWRDLTTVVPEVVLPPLDSRADDSAARLYRMTVEIWDALLHLRQYLPENSPLSGESVERFSVRLARAAWAKEVGLRTSGDQGSAAAAPIPVGGRGGELRALLELAHEWPAARDAVVPKPLKDHRLRLCRLGKPIFLR</sequence>
<evidence type="ECO:0000256" key="1">
    <source>
        <dbReference type="SAM" id="Phobius"/>
    </source>
</evidence>
<keyword evidence="4" id="KW-1185">Reference proteome</keyword>
<feature type="transmembrane region" description="Helical" evidence="1">
    <location>
        <begin position="96"/>
        <end position="117"/>
    </location>
</feature>
<evidence type="ECO:0000313" key="3">
    <source>
        <dbReference type="EMBL" id="MFI2323994.1"/>
    </source>
</evidence>
<feature type="transmembrane region" description="Helical" evidence="1">
    <location>
        <begin position="202"/>
        <end position="227"/>
    </location>
</feature>
<keyword evidence="1" id="KW-0472">Membrane</keyword>
<dbReference type="Proteomes" id="UP001611450">
    <property type="component" value="Unassembled WGS sequence"/>
</dbReference>
<keyword evidence="1" id="KW-1133">Transmembrane helix</keyword>
<evidence type="ECO:0000259" key="2">
    <source>
        <dbReference type="Pfam" id="PF20182"/>
    </source>
</evidence>